<dbReference type="OrthoDB" id="9800958at2"/>
<feature type="binding site" evidence="2">
    <location>
        <begin position="405"/>
        <end position="408"/>
    </location>
    <ligand>
        <name>meso-2,6-diaminopimelate</name>
        <dbReference type="ChEBI" id="CHEBI:57791"/>
    </ligand>
</feature>
<comment type="PTM">
    <text evidence="2">Carboxylation is probably crucial for Mg(2+) binding and, consequently, for the gamma-phosphate positioning of ATP.</text>
</comment>
<keyword evidence="2 3" id="KW-0133">Cell shape</keyword>
<dbReference type="AlphaFoldDB" id="A0A662ZH06"/>
<dbReference type="Gene3D" id="3.40.1390.10">
    <property type="entry name" value="MurE/MurF, N-terminal domain"/>
    <property type="match status" value="1"/>
</dbReference>
<feature type="binding site" evidence="2">
    <location>
        <position position="152"/>
    </location>
    <ligand>
        <name>UDP-N-acetyl-alpha-D-muramoyl-L-alanyl-D-glutamate</name>
        <dbReference type="ChEBI" id="CHEBI:83900"/>
    </ligand>
</feature>
<keyword evidence="2 3" id="KW-0961">Cell wall biogenesis/degradation</keyword>
<dbReference type="Pfam" id="PF02875">
    <property type="entry name" value="Mur_ligase_C"/>
    <property type="match status" value="1"/>
</dbReference>
<dbReference type="Gene3D" id="3.40.1190.10">
    <property type="entry name" value="Mur-like, catalytic domain"/>
    <property type="match status" value="1"/>
</dbReference>
<keyword evidence="7" id="KW-1185">Reference proteome</keyword>
<evidence type="ECO:0000313" key="7">
    <source>
        <dbReference type="Proteomes" id="UP000243745"/>
    </source>
</evidence>
<comment type="similarity">
    <text evidence="1 2">Belongs to the MurCDEF family. MurE subfamily.</text>
</comment>
<feature type="binding site" evidence="2">
    <location>
        <position position="381"/>
    </location>
    <ligand>
        <name>meso-2,6-diaminopimelate</name>
        <dbReference type="ChEBI" id="CHEBI:57791"/>
    </ligand>
</feature>
<dbReference type="EMBL" id="FOXF01000017">
    <property type="protein sequence ID" value="SFP35097.1"/>
    <property type="molecule type" value="Genomic_DNA"/>
</dbReference>
<dbReference type="SUPFAM" id="SSF63418">
    <property type="entry name" value="MurE/MurF N-terminal domain"/>
    <property type="match status" value="1"/>
</dbReference>
<dbReference type="NCBIfam" id="NF001126">
    <property type="entry name" value="PRK00139.1-4"/>
    <property type="match status" value="1"/>
</dbReference>
<dbReference type="GO" id="GO:0000287">
    <property type="term" value="F:magnesium ion binding"/>
    <property type="evidence" value="ECO:0007669"/>
    <property type="project" value="UniProtKB-UniRule"/>
</dbReference>
<keyword evidence="2 3" id="KW-0131">Cell cycle</keyword>
<comment type="catalytic activity">
    <reaction evidence="2">
        <text>UDP-N-acetyl-alpha-D-muramoyl-L-alanyl-D-glutamate + meso-2,6-diaminopimelate + ATP = UDP-N-acetyl-alpha-D-muramoyl-L-alanyl-gamma-D-glutamyl-meso-2,6-diaminopimelate + ADP + phosphate + H(+)</text>
        <dbReference type="Rhea" id="RHEA:23676"/>
        <dbReference type="ChEBI" id="CHEBI:15378"/>
        <dbReference type="ChEBI" id="CHEBI:30616"/>
        <dbReference type="ChEBI" id="CHEBI:43474"/>
        <dbReference type="ChEBI" id="CHEBI:57791"/>
        <dbReference type="ChEBI" id="CHEBI:83900"/>
        <dbReference type="ChEBI" id="CHEBI:83905"/>
        <dbReference type="ChEBI" id="CHEBI:456216"/>
        <dbReference type="EC" id="6.3.2.13"/>
    </reaction>
</comment>
<dbReference type="Gene3D" id="3.90.190.20">
    <property type="entry name" value="Mur ligase, C-terminal domain"/>
    <property type="match status" value="1"/>
</dbReference>
<keyword evidence="2 6" id="KW-0436">Ligase</keyword>
<feature type="domain" description="Mur ligase C-terminal" evidence="4">
    <location>
        <begin position="332"/>
        <end position="459"/>
    </location>
</feature>
<feature type="binding site" evidence="2">
    <location>
        <position position="188"/>
    </location>
    <ligand>
        <name>UDP-N-acetyl-alpha-D-muramoyl-L-alanyl-D-glutamate</name>
        <dbReference type="ChEBI" id="CHEBI:83900"/>
    </ligand>
</feature>
<evidence type="ECO:0000256" key="2">
    <source>
        <dbReference type="HAMAP-Rule" id="MF_00208"/>
    </source>
</evidence>
<name>A0A662ZH06_9GAMM</name>
<keyword evidence="2" id="KW-0547">Nucleotide-binding</keyword>
<dbReference type="Pfam" id="PF08245">
    <property type="entry name" value="Mur_ligase_M"/>
    <property type="match status" value="1"/>
</dbReference>
<dbReference type="GO" id="GO:0008360">
    <property type="term" value="P:regulation of cell shape"/>
    <property type="evidence" value="ECO:0007669"/>
    <property type="project" value="UniProtKB-KW"/>
</dbReference>
<dbReference type="SUPFAM" id="SSF53623">
    <property type="entry name" value="MurD-like peptide ligases, catalytic domain"/>
    <property type="match status" value="1"/>
</dbReference>
<dbReference type="GO" id="GO:0005737">
    <property type="term" value="C:cytoplasm"/>
    <property type="evidence" value="ECO:0007669"/>
    <property type="project" value="UniProtKB-SubCell"/>
</dbReference>
<dbReference type="EC" id="6.3.2.13" evidence="2"/>
<feature type="domain" description="Mur ligase central" evidence="5">
    <location>
        <begin position="109"/>
        <end position="309"/>
    </location>
</feature>
<keyword evidence="2" id="KW-0460">Magnesium</keyword>
<feature type="modified residue" description="N6-carboxylysine" evidence="2">
    <location>
        <position position="220"/>
    </location>
</feature>
<proteinExistence type="inferred from homology"/>
<protein>
    <recommendedName>
        <fullName evidence="2">UDP-N-acetylmuramoyl-L-alanyl-D-glutamate--2,6-diaminopimelate ligase</fullName>
        <ecNumber evidence="2">6.3.2.13</ecNumber>
    </recommendedName>
    <alternativeName>
        <fullName evidence="2">Meso-A2pm-adding enzyme</fullName>
    </alternativeName>
    <alternativeName>
        <fullName evidence="2">Meso-diaminopimelate-adding enzyme</fullName>
    </alternativeName>
    <alternativeName>
        <fullName evidence="2">UDP-MurNAc-L-Ala-D-Glu:meso-diaminopimelate ligase</fullName>
    </alternativeName>
    <alternativeName>
        <fullName evidence="2">UDP-MurNAc-tripeptide synthetase</fullName>
    </alternativeName>
    <alternativeName>
        <fullName evidence="2">UDP-N-acetylmuramyl-tripeptide synthetase</fullName>
    </alternativeName>
</protein>
<evidence type="ECO:0000313" key="6">
    <source>
        <dbReference type="EMBL" id="SFP35097.1"/>
    </source>
</evidence>
<dbReference type="InterPro" id="IPR013221">
    <property type="entry name" value="Mur_ligase_cen"/>
</dbReference>
<keyword evidence="2" id="KW-0963">Cytoplasm</keyword>
<feature type="binding site" evidence="2">
    <location>
        <begin position="153"/>
        <end position="154"/>
    </location>
    <ligand>
        <name>UDP-N-acetyl-alpha-D-muramoyl-L-alanyl-D-glutamate</name>
        <dbReference type="ChEBI" id="CHEBI:83900"/>
    </ligand>
</feature>
<dbReference type="UniPathway" id="UPA00219"/>
<feature type="binding site" evidence="2">
    <location>
        <begin position="111"/>
        <end position="117"/>
    </location>
    <ligand>
        <name>ATP</name>
        <dbReference type="ChEBI" id="CHEBI:30616"/>
    </ligand>
</feature>
<feature type="binding site" evidence="2">
    <location>
        <position position="461"/>
    </location>
    <ligand>
        <name>meso-2,6-diaminopimelate</name>
        <dbReference type="ChEBI" id="CHEBI:57791"/>
    </ligand>
</feature>
<dbReference type="RefSeq" id="WP_051621676.1">
    <property type="nucleotide sequence ID" value="NZ_FOXF01000017.1"/>
</dbReference>
<comment type="caution">
    <text evidence="2">Lacks conserved residue(s) required for the propagation of feature annotation.</text>
</comment>
<dbReference type="GO" id="GO:0051301">
    <property type="term" value="P:cell division"/>
    <property type="evidence" value="ECO:0007669"/>
    <property type="project" value="UniProtKB-KW"/>
</dbReference>
<dbReference type="GO" id="GO:0009252">
    <property type="term" value="P:peptidoglycan biosynthetic process"/>
    <property type="evidence" value="ECO:0007669"/>
    <property type="project" value="UniProtKB-UniRule"/>
</dbReference>
<dbReference type="HAMAP" id="MF_00208">
    <property type="entry name" value="MurE"/>
    <property type="match status" value="1"/>
</dbReference>
<keyword evidence="2 3" id="KW-0573">Peptidoglycan synthesis</keyword>
<feature type="short sequence motif" description="Meso-diaminopimelate recognition motif" evidence="2">
    <location>
        <begin position="405"/>
        <end position="408"/>
    </location>
</feature>
<keyword evidence="2" id="KW-0067">ATP-binding</keyword>
<feature type="binding site" evidence="2">
    <location>
        <position position="180"/>
    </location>
    <ligand>
        <name>UDP-N-acetyl-alpha-D-muramoyl-L-alanyl-D-glutamate</name>
        <dbReference type="ChEBI" id="CHEBI:83900"/>
    </ligand>
</feature>
<comment type="pathway">
    <text evidence="2 3">Cell wall biogenesis; peptidoglycan biosynthesis.</text>
</comment>
<evidence type="ECO:0000259" key="4">
    <source>
        <dbReference type="Pfam" id="PF02875"/>
    </source>
</evidence>
<comment type="subcellular location">
    <subcellularLocation>
        <location evidence="2 3">Cytoplasm</location>
    </subcellularLocation>
</comment>
<evidence type="ECO:0000259" key="5">
    <source>
        <dbReference type="Pfam" id="PF08245"/>
    </source>
</evidence>
<dbReference type="GO" id="GO:0008765">
    <property type="term" value="F:UDP-N-acetylmuramoylalanyl-D-glutamate-2,6-diaminopimelate ligase activity"/>
    <property type="evidence" value="ECO:0007669"/>
    <property type="project" value="UniProtKB-UniRule"/>
</dbReference>
<dbReference type="InterPro" id="IPR035911">
    <property type="entry name" value="MurE/MurF_N"/>
</dbReference>
<evidence type="ECO:0000256" key="3">
    <source>
        <dbReference type="RuleBase" id="RU004135"/>
    </source>
</evidence>
<dbReference type="InterPro" id="IPR036615">
    <property type="entry name" value="Mur_ligase_C_dom_sf"/>
</dbReference>
<evidence type="ECO:0000256" key="1">
    <source>
        <dbReference type="ARBA" id="ARBA00005898"/>
    </source>
</evidence>
<reference evidence="6 7" key="1">
    <citation type="submission" date="2016-10" db="EMBL/GenBank/DDBJ databases">
        <authorList>
            <person name="Varghese N."/>
            <person name="Submissions S."/>
        </authorList>
    </citation>
    <scope>NUCLEOTIDE SEQUENCE [LARGE SCALE GENOMIC DNA]</scope>
    <source>
        <strain evidence="6 7">DSM 1361</strain>
    </source>
</reference>
<accession>A0A662ZH06</accession>
<gene>
    <name evidence="2" type="primary">murE</name>
    <name evidence="6" type="ORF">SAMN02910344_01157</name>
</gene>
<dbReference type="GO" id="GO:0005524">
    <property type="term" value="F:ATP binding"/>
    <property type="evidence" value="ECO:0007669"/>
    <property type="project" value="UniProtKB-UniRule"/>
</dbReference>
<keyword evidence="2 3" id="KW-0132">Cell division</keyword>
<sequence length="487" mass="53393">MISLKRIAEALNIQAPDVNLSALCSDNRRVTDGSLFIALKGLNFDARTTIGQAVEKGAAAVIYEDSGDDFVPPAVGVPCFGVRELSEKQSVIASVFYNCPSKDLDLIGVTGTNGKSTTTHLVAAWLNELKVKTGILGTLGTGFYPDLKPCANTTLAALDLEKTLYEMKNDGASAVAMEVSSHGIALKRTSELKFKICAFTNLSRDHLDFHKTMENYAATKFELFRSVPSDMCVINAHDTVGRQFLSKLPGALAYSTDRIEGDRVIFAENIEYLPHGIKIQVDGSFGKAELTVPLIGSFNAENVLCALGIMLVHGYSLNELAETAHVLRAVNGRMECFKTEHTPMIIVDYAHTPDGLEKAINAVREHRFGKITCICGCGGDRDTGKRPVMAEIACRNADHVIFTNDNPRTENPDEIIRMMIDGVRNIYTNYKVIQDRREAIEDAFRNSSGNDVLLVAGKGHEDYQIIGKTKHHYSDREVAMELVGVDR</sequence>
<dbReference type="InterPro" id="IPR005761">
    <property type="entry name" value="UDP-N-AcMur-Glu-dNH2Pim_ligase"/>
</dbReference>
<dbReference type="PANTHER" id="PTHR23135:SF4">
    <property type="entry name" value="UDP-N-ACETYLMURAMOYL-L-ALANYL-D-GLUTAMATE--2,6-DIAMINOPIMELATE LIGASE MURE HOMOLOG, CHLOROPLASTIC"/>
    <property type="match status" value="1"/>
</dbReference>
<dbReference type="InterPro" id="IPR036565">
    <property type="entry name" value="Mur-like_cat_sf"/>
</dbReference>
<dbReference type="SUPFAM" id="SSF53244">
    <property type="entry name" value="MurD-like peptide ligases, peptide-binding domain"/>
    <property type="match status" value="1"/>
</dbReference>
<dbReference type="Proteomes" id="UP000243745">
    <property type="component" value="Unassembled WGS sequence"/>
</dbReference>
<dbReference type="NCBIfam" id="TIGR01085">
    <property type="entry name" value="murE"/>
    <property type="match status" value="1"/>
</dbReference>
<dbReference type="InterPro" id="IPR004101">
    <property type="entry name" value="Mur_ligase_C"/>
</dbReference>
<dbReference type="GO" id="GO:0071555">
    <property type="term" value="P:cell wall organization"/>
    <property type="evidence" value="ECO:0007669"/>
    <property type="project" value="UniProtKB-KW"/>
</dbReference>
<organism evidence="6 7">
    <name type="scientific">Ruminobacter amylophilus</name>
    <dbReference type="NCBI Taxonomy" id="867"/>
    <lineage>
        <taxon>Bacteria</taxon>
        <taxon>Pseudomonadati</taxon>
        <taxon>Pseudomonadota</taxon>
        <taxon>Gammaproteobacteria</taxon>
        <taxon>Aeromonadales</taxon>
        <taxon>Succinivibrionaceae</taxon>
        <taxon>Ruminobacter</taxon>
    </lineage>
</organism>
<dbReference type="PANTHER" id="PTHR23135">
    <property type="entry name" value="MUR LIGASE FAMILY MEMBER"/>
    <property type="match status" value="1"/>
</dbReference>
<comment type="function">
    <text evidence="2">Catalyzes the addition of meso-diaminopimelic acid to the nucleotide precursor UDP-N-acetylmuramoyl-L-alanyl-D-glutamate (UMAG) in the biosynthesis of bacterial cell-wall peptidoglycan.</text>
</comment>
<feature type="binding site" evidence="2">
    <location>
        <position position="457"/>
    </location>
    <ligand>
        <name>meso-2,6-diaminopimelate</name>
        <dbReference type="ChEBI" id="CHEBI:57791"/>
    </ligand>
</feature>
<comment type="cofactor">
    <cofactor evidence="2">
        <name>Mg(2+)</name>
        <dbReference type="ChEBI" id="CHEBI:18420"/>
    </cofactor>
</comment>